<reference evidence="4" key="2">
    <citation type="submission" date="2021-04" db="EMBL/GenBank/DDBJ databases">
        <authorList>
            <person name="Gilroy R."/>
        </authorList>
    </citation>
    <scope>NUCLEOTIDE SEQUENCE</scope>
    <source>
        <strain evidence="4">ChiSxjej3B15-1167</strain>
    </source>
</reference>
<name>A0A9D1X2M1_9FIRM</name>
<accession>A0A9D1X2M1</accession>
<dbReference type="GO" id="GO:0008237">
    <property type="term" value="F:metallopeptidase activity"/>
    <property type="evidence" value="ECO:0007669"/>
    <property type="project" value="InterPro"/>
</dbReference>
<protein>
    <recommendedName>
        <fullName evidence="3">ATLF-like domain-containing protein</fullName>
    </recommendedName>
</protein>
<dbReference type="InterPro" id="IPR024079">
    <property type="entry name" value="MetalloPept_cat_dom_sf"/>
</dbReference>
<evidence type="ECO:0000256" key="1">
    <source>
        <dbReference type="ARBA" id="ARBA00004613"/>
    </source>
</evidence>
<organism evidence="4 5">
    <name type="scientific">Candidatus Anaerobutyricum stercoripullorum</name>
    <dbReference type="NCBI Taxonomy" id="2838456"/>
    <lineage>
        <taxon>Bacteria</taxon>
        <taxon>Bacillati</taxon>
        <taxon>Bacillota</taxon>
        <taxon>Clostridia</taxon>
        <taxon>Lachnospirales</taxon>
        <taxon>Lachnospiraceae</taxon>
        <taxon>Anaerobutyricum</taxon>
    </lineage>
</organism>
<proteinExistence type="predicted"/>
<sequence length="163" mass="18029">MQAQSTSDNAESKDIKTLAPKLNSAVMNAYTTLGFTVTIDSSVSYSGYFNARNQSIILRKEGDTIYHEMGHFLAFVAGNVDRKSDFAAIYNEEKGKYTGTNKSYVTQNASEYFAESFRDYTLNASALQKSRPKTYQAIVSAIGNVTAQQISKLKLAYGPIWNS</sequence>
<feature type="domain" description="ATLF-like" evidence="3">
    <location>
        <begin position="1"/>
        <end position="143"/>
    </location>
</feature>
<gene>
    <name evidence="4" type="ORF">H9849_00370</name>
</gene>
<dbReference type="EMBL" id="DXEQ01000009">
    <property type="protein sequence ID" value="HIX71451.1"/>
    <property type="molecule type" value="Genomic_DNA"/>
</dbReference>
<keyword evidence="2" id="KW-0964">Secreted</keyword>
<evidence type="ECO:0000259" key="3">
    <source>
        <dbReference type="PROSITE" id="PS51995"/>
    </source>
</evidence>
<reference evidence="4" key="1">
    <citation type="journal article" date="2021" name="PeerJ">
        <title>Extensive microbial diversity within the chicken gut microbiome revealed by metagenomics and culture.</title>
        <authorList>
            <person name="Gilroy R."/>
            <person name="Ravi A."/>
            <person name="Getino M."/>
            <person name="Pursley I."/>
            <person name="Horton D.L."/>
            <person name="Alikhan N.F."/>
            <person name="Baker D."/>
            <person name="Gharbi K."/>
            <person name="Hall N."/>
            <person name="Watson M."/>
            <person name="Adriaenssens E.M."/>
            <person name="Foster-Nyarko E."/>
            <person name="Jarju S."/>
            <person name="Secka A."/>
            <person name="Antonio M."/>
            <person name="Oren A."/>
            <person name="Chaudhuri R.R."/>
            <person name="La Ragione R."/>
            <person name="Hildebrand F."/>
            <person name="Pallen M.J."/>
        </authorList>
    </citation>
    <scope>NUCLEOTIDE SEQUENCE</scope>
    <source>
        <strain evidence="4">ChiSxjej3B15-1167</strain>
    </source>
</reference>
<dbReference type="AlphaFoldDB" id="A0A9D1X2M1"/>
<evidence type="ECO:0000313" key="4">
    <source>
        <dbReference type="EMBL" id="HIX71451.1"/>
    </source>
</evidence>
<dbReference type="Pfam" id="PF07737">
    <property type="entry name" value="ATLF"/>
    <property type="match status" value="1"/>
</dbReference>
<evidence type="ECO:0000313" key="5">
    <source>
        <dbReference type="Proteomes" id="UP000886805"/>
    </source>
</evidence>
<dbReference type="CDD" id="cd20184">
    <property type="entry name" value="M34_peptidase_like"/>
    <property type="match status" value="1"/>
</dbReference>
<dbReference type="GO" id="GO:0005576">
    <property type="term" value="C:extracellular region"/>
    <property type="evidence" value="ECO:0007669"/>
    <property type="project" value="UniProtKB-SubCell"/>
</dbReference>
<dbReference type="SUPFAM" id="SSF55486">
    <property type="entry name" value="Metalloproteases ('zincins'), catalytic domain"/>
    <property type="match status" value="1"/>
</dbReference>
<dbReference type="InterPro" id="IPR047568">
    <property type="entry name" value="ATLF-like_dom"/>
</dbReference>
<dbReference type="InterPro" id="IPR014781">
    <property type="entry name" value="Anthrax_toxin_lethal/edema_N/C"/>
</dbReference>
<evidence type="ECO:0000256" key="2">
    <source>
        <dbReference type="ARBA" id="ARBA00022525"/>
    </source>
</evidence>
<dbReference type="Proteomes" id="UP000886805">
    <property type="component" value="Unassembled WGS sequence"/>
</dbReference>
<comment type="caution">
    <text evidence="4">The sequence shown here is derived from an EMBL/GenBank/DDBJ whole genome shotgun (WGS) entry which is preliminary data.</text>
</comment>
<comment type="subcellular location">
    <subcellularLocation>
        <location evidence="1">Secreted</location>
    </subcellularLocation>
</comment>
<dbReference type="PROSITE" id="PS51995">
    <property type="entry name" value="ATLF"/>
    <property type="match status" value="1"/>
</dbReference>
<dbReference type="Gene3D" id="3.40.390.10">
    <property type="entry name" value="Collagenase (Catalytic Domain)"/>
    <property type="match status" value="1"/>
</dbReference>